<comment type="function">
    <text evidence="5">Acts as a sulfur carrier required for 2-thiolation of mcm(5)S(2)U at tRNA wobble positions of cytosolic tRNA(Lys), tRNA(Glu) and tRNA(Gln). Serves as sulfur donor in tRNA 2-thiolation reaction by being thiocarboxylated (-COSH) at its C-terminus by the MOCS3 homolog UBA4. The sulfur is then transferred to tRNA to form 2-thiolation of mcm(5)S(2)U. Prior mcm(5) tRNA modification by the elongator complex is required for 2-thiolation. Also acts as a ubiquitin-like protein (UBL) that is covalently conjugated via an isopeptide bond to lysine residues of target proteins such as AHP1. The thiocarboxylated form serves as substrate for conjugation and oxidative stress specifically induces the formation of UBL-protein conjugates.</text>
</comment>
<evidence type="ECO:0000313" key="9">
    <source>
        <dbReference type="Proteomes" id="UP001194468"/>
    </source>
</evidence>
<dbReference type="Gene3D" id="3.10.20.30">
    <property type="match status" value="1"/>
</dbReference>
<gene>
    <name evidence="5" type="primary">URM1</name>
    <name evidence="8" type="ORF">L210DRAFT_3383753</name>
    <name evidence="7" type="ORF">L210DRAFT_3496374</name>
</gene>
<protein>
    <recommendedName>
        <fullName evidence="5 6">Ubiquitin-related modifier 1</fullName>
    </recommendedName>
</protein>
<dbReference type="GO" id="GO:0002098">
    <property type="term" value="P:tRNA wobble uridine modification"/>
    <property type="evidence" value="ECO:0007669"/>
    <property type="project" value="UniProtKB-UniRule"/>
</dbReference>
<comment type="subcellular location">
    <subcellularLocation>
        <location evidence="5 6">Cytoplasm</location>
    </subcellularLocation>
</comment>
<dbReference type="SUPFAM" id="SSF54285">
    <property type="entry name" value="MoaD/ThiS"/>
    <property type="match status" value="1"/>
</dbReference>
<organism evidence="7 9">
    <name type="scientific">Boletus edulis BED1</name>
    <dbReference type="NCBI Taxonomy" id="1328754"/>
    <lineage>
        <taxon>Eukaryota</taxon>
        <taxon>Fungi</taxon>
        <taxon>Dikarya</taxon>
        <taxon>Basidiomycota</taxon>
        <taxon>Agaricomycotina</taxon>
        <taxon>Agaricomycetes</taxon>
        <taxon>Agaricomycetidae</taxon>
        <taxon>Boletales</taxon>
        <taxon>Boletineae</taxon>
        <taxon>Boletaceae</taxon>
        <taxon>Boletoideae</taxon>
        <taxon>Boletus</taxon>
    </lineage>
</organism>
<evidence type="ECO:0000256" key="3">
    <source>
        <dbReference type="ARBA" id="ARBA00022694"/>
    </source>
</evidence>
<sequence>MSTLHRLKVEFSGGLELLFGNQRVHTLSLPAVIPVDEARPSEPRSTDVTYLIHYLRTHLLTDRPELFVEGDTIRPGILVLINDTDWELEGEGAYELKNGDEIVFISTLHGG</sequence>
<keyword evidence="4 5" id="KW-0833">Ubl conjugation pathway</keyword>
<comment type="PTM">
    <text evidence="5">C-terminal thiocarboxylation occurs in 2 steps, it is first acyl-adenylated (-COAMP) via the hesA/moeB/thiF part of UBA4, then thiocarboxylated (-COSH) via the rhodanese domain of UBA4.</text>
</comment>
<dbReference type="PIRSF" id="PIRSF037379">
    <property type="entry name" value="Ubiquitin-related_modifier_1"/>
    <property type="match status" value="1"/>
</dbReference>
<comment type="pathway">
    <text evidence="5 6">tRNA modification; 5-methoxycarbonylmethyl-2-thiouridine-tRNA biosynthesis.</text>
</comment>
<name>A0AAD4G5H7_BOLED</name>
<dbReference type="CDD" id="cd01764">
    <property type="entry name" value="Ubl_Urm1"/>
    <property type="match status" value="1"/>
</dbReference>
<evidence type="ECO:0000256" key="1">
    <source>
        <dbReference type="ARBA" id="ARBA00022490"/>
    </source>
</evidence>
<evidence type="ECO:0000256" key="6">
    <source>
        <dbReference type="RuleBase" id="RU361182"/>
    </source>
</evidence>
<comment type="similarity">
    <text evidence="5 6">Belongs to the URM1 family.</text>
</comment>
<proteinExistence type="inferred from homology"/>
<dbReference type="PANTHER" id="PTHR14986">
    <property type="entry name" value="RURM1 PROTEIN"/>
    <property type="match status" value="1"/>
</dbReference>
<accession>A0AAD4G5H7</accession>
<reference evidence="7" key="1">
    <citation type="submission" date="2019-10" db="EMBL/GenBank/DDBJ databases">
        <authorList>
            <consortium name="DOE Joint Genome Institute"/>
            <person name="Kuo A."/>
            <person name="Miyauchi S."/>
            <person name="Kiss E."/>
            <person name="Drula E."/>
            <person name="Kohler A."/>
            <person name="Sanchez-Garcia M."/>
            <person name="Andreopoulos B."/>
            <person name="Barry K.W."/>
            <person name="Bonito G."/>
            <person name="Buee M."/>
            <person name="Carver A."/>
            <person name="Chen C."/>
            <person name="Cichocki N."/>
            <person name="Clum A."/>
            <person name="Culley D."/>
            <person name="Crous P.W."/>
            <person name="Fauchery L."/>
            <person name="Girlanda M."/>
            <person name="Hayes R."/>
            <person name="Keri Z."/>
            <person name="LaButti K."/>
            <person name="Lipzen A."/>
            <person name="Lombard V."/>
            <person name="Magnuson J."/>
            <person name="Maillard F."/>
            <person name="Morin E."/>
            <person name="Murat C."/>
            <person name="Nolan M."/>
            <person name="Ohm R."/>
            <person name="Pangilinan J."/>
            <person name="Pereira M."/>
            <person name="Perotto S."/>
            <person name="Peter M."/>
            <person name="Riley R."/>
            <person name="Sitrit Y."/>
            <person name="Stielow B."/>
            <person name="Szollosi G."/>
            <person name="Zifcakova L."/>
            <person name="Stursova M."/>
            <person name="Spatafora J.W."/>
            <person name="Tedersoo L."/>
            <person name="Vaario L.-M."/>
            <person name="Yamada A."/>
            <person name="Yan M."/>
            <person name="Wang P."/>
            <person name="Xu J."/>
            <person name="Bruns T."/>
            <person name="Baldrian P."/>
            <person name="Vilgalys R."/>
            <person name="Henrissat B."/>
            <person name="Grigoriev I.V."/>
            <person name="Hibbett D."/>
            <person name="Nagy L.G."/>
            <person name="Martin F.M."/>
        </authorList>
    </citation>
    <scope>NUCLEOTIDE SEQUENCE</scope>
    <source>
        <strain evidence="7">BED1</strain>
    </source>
</reference>
<feature type="modified residue" description="1-thioglycine" evidence="5">
    <location>
        <position position="111"/>
    </location>
</feature>
<dbReference type="Pfam" id="PF09138">
    <property type="entry name" value="Urm1"/>
    <property type="match status" value="1"/>
</dbReference>
<keyword evidence="1 5" id="KW-0963">Cytoplasm</keyword>
<dbReference type="GO" id="GO:0005829">
    <property type="term" value="C:cytosol"/>
    <property type="evidence" value="ECO:0007669"/>
    <property type="project" value="UniProtKB-UniRule"/>
</dbReference>
<dbReference type="GO" id="GO:0034227">
    <property type="term" value="P:tRNA thio-modification"/>
    <property type="evidence" value="ECO:0007669"/>
    <property type="project" value="UniProtKB-UniRule"/>
</dbReference>
<dbReference type="InterPro" id="IPR012675">
    <property type="entry name" value="Beta-grasp_dom_sf"/>
</dbReference>
<dbReference type="InterPro" id="IPR015221">
    <property type="entry name" value="Urm1"/>
</dbReference>
<dbReference type="AlphaFoldDB" id="A0AAD4G5H7"/>
<keyword evidence="3 5" id="KW-0819">tRNA processing</keyword>
<evidence type="ECO:0000256" key="4">
    <source>
        <dbReference type="ARBA" id="ARBA00022786"/>
    </source>
</evidence>
<dbReference type="InterPro" id="IPR016155">
    <property type="entry name" value="Mopterin_synth/thiamin_S_b"/>
</dbReference>
<dbReference type="EMBL" id="WHUW01000364">
    <property type="protein sequence ID" value="KAF8415169.1"/>
    <property type="molecule type" value="Genomic_DNA"/>
</dbReference>
<feature type="cross-link" description="Glycyl lysine isopeptide (Gly-Lys) (interchain with K-? in acceptor proteins)" evidence="5">
    <location>
        <position position="111"/>
    </location>
</feature>
<keyword evidence="9" id="KW-1185">Reference proteome</keyword>
<keyword evidence="2 5" id="KW-1017">Isopeptide bond</keyword>
<dbReference type="HAMAP" id="MF_03048">
    <property type="entry name" value="Urm1"/>
    <property type="match status" value="1"/>
</dbReference>
<dbReference type="Proteomes" id="UP001194468">
    <property type="component" value="Unassembled WGS sequence"/>
</dbReference>
<evidence type="ECO:0000256" key="5">
    <source>
        <dbReference type="HAMAP-Rule" id="MF_03048"/>
    </source>
</evidence>
<dbReference type="GO" id="GO:0032447">
    <property type="term" value="P:protein urmylation"/>
    <property type="evidence" value="ECO:0007669"/>
    <property type="project" value="UniProtKB-UniRule"/>
</dbReference>
<evidence type="ECO:0000256" key="2">
    <source>
        <dbReference type="ARBA" id="ARBA00022499"/>
    </source>
</evidence>
<reference evidence="7" key="2">
    <citation type="journal article" date="2020" name="Nat. Commun.">
        <title>Large-scale genome sequencing of mycorrhizal fungi provides insights into the early evolution of symbiotic traits.</title>
        <authorList>
            <person name="Miyauchi S."/>
            <person name="Kiss E."/>
            <person name="Kuo A."/>
            <person name="Drula E."/>
            <person name="Kohler A."/>
            <person name="Sanchez-Garcia M."/>
            <person name="Morin E."/>
            <person name="Andreopoulos B."/>
            <person name="Barry K.W."/>
            <person name="Bonito G."/>
            <person name="Buee M."/>
            <person name="Carver A."/>
            <person name="Chen C."/>
            <person name="Cichocki N."/>
            <person name="Clum A."/>
            <person name="Culley D."/>
            <person name="Crous P.W."/>
            <person name="Fauchery L."/>
            <person name="Girlanda M."/>
            <person name="Hayes R.D."/>
            <person name="Keri Z."/>
            <person name="LaButti K."/>
            <person name="Lipzen A."/>
            <person name="Lombard V."/>
            <person name="Magnuson J."/>
            <person name="Maillard F."/>
            <person name="Murat C."/>
            <person name="Nolan M."/>
            <person name="Ohm R.A."/>
            <person name="Pangilinan J."/>
            <person name="Pereira M.F."/>
            <person name="Perotto S."/>
            <person name="Peter M."/>
            <person name="Pfister S."/>
            <person name="Riley R."/>
            <person name="Sitrit Y."/>
            <person name="Stielow J.B."/>
            <person name="Szollosi G."/>
            <person name="Zifcakova L."/>
            <person name="Stursova M."/>
            <person name="Spatafora J.W."/>
            <person name="Tedersoo L."/>
            <person name="Vaario L.M."/>
            <person name="Yamada A."/>
            <person name="Yan M."/>
            <person name="Wang P."/>
            <person name="Xu J."/>
            <person name="Bruns T."/>
            <person name="Baldrian P."/>
            <person name="Vilgalys R."/>
            <person name="Dunand C."/>
            <person name="Henrissat B."/>
            <person name="Grigoriev I.V."/>
            <person name="Hibbett D."/>
            <person name="Nagy L.G."/>
            <person name="Martin F.M."/>
        </authorList>
    </citation>
    <scope>NUCLEOTIDE SEQUENCE</scope>
    <source>
        <strain evidence="7">BED1</strain>
    </source>
</reference>
<evidence type="ECO:0000313" key="8">
    <source>
        <dbReference type="EMBL" id="KAF8452654.1"/>
    </source>
</evidence>
<comment type="caution">
    <text evidence="7">The sequence shown here is derived from an EMBL/GenBank/DDBJ whole genome shotgun (WGS) entry which is preliminary data.</text>
</comment>
<dbReference type="EMBL" id="WHUW01000001">
    <property type="protein sequence ID" value="KAF8452654.1"/>
    <property type="molecule type" value="Genomic_DNA"/>
</dbReference>
<evidence type="ECO:0000313" key="7">
    <source>
        <dbReference type="EMBL" id="KAF8415169.1"/>
    </source>
</evidence>